<feature type="transmembrane region" description="Helical" evidence="5">
    <location>
        <begin position="378"/>
        <end position="396"/>
    </location>
</feature>
<evidence type="ECO:0000256" key="1">
    <source>
        <dbReference type="ARBA" id="ARBA00004141"/>
    </source>
</evidence>
<evidence type="ECO:0000256" key="5">
    <source>
        <dbReference type="SAM" id="Phobius"/>
    </source>
</evidence>
<feature type="transmembrane region" description="Helical" evidence="5">
    <location>
        <begin position="408"/>
        <end position="426"/>
    </location>
</feature>
<feature type="transmembrane region" description="Helical" evidence="5">
    <location>
        <begin position="119"/>
        <end position="140"/>
    </location>
</feature>
<evidence type="ECO:0000313" key="8">
    <source>
        <dbReference type="Proteomes" id="UP000799302"/>
    </source>
</evidence>
<accession>A0A6A6TVV1</accession>
<dbReference type="InterPro" id="IPR020846">
    <property type="entry name" value="MFS_dom"/>
</dbReference>
<feature type="transmembrane region" description="Helical" evidence="5">
    <location>
        <begin position="190"/>
        <end position="215"/>
    </location>
</feature>
<evidence type="ECO:0000256" key="4">
    <source>
        <dbReference type="ARBA" id="ARBA00023136"/>
    </source>
</evidence>
<dbReference type="OrthoDB" id="433512at2759"/>
<feature type="transmembrane region" description="Helical" evidence="5">
    <location>
        <begin position="500"/>
        <end position="524"/>
    </location>
</feature>
<dbReference type="SUPFAM" id="SSF103473">
    <property type="entry name" value="MFS general substrate transporter"/>
    <property type="match status" value="1"/>
</dbReference>
<dbReference type="PROSITE" id="PS00216">
    <property type="entry name" value="SUGAR_TRANSPORT_1"/>
    <property type="match status" value="1"/>
</dbReference>
<dbReference type="Proteomes" id="UP000799302">
    <property type="component" value="Unassembled WGS sequence"/>
</dbReference>
<feature type="transmembrane region" description="Helical" evidence="5">
    <location>
        <begin position="327"/>
        <end position="347"/>
    </location>
</feature>
<dbReference type="CDD" id="cd17364">
    <property type="entry name" value="MFS_PhT"/>
    <property type="match status" value="1"/>
</dbReference>
<organism evidence="7 8">
    <name type="scientific">Microthyrium microscopicum</name>
    <dbReference type="NCBI Taxonomy" id="703497"/>
    <lineage>
        <taxon>Eukaryota</taxon>
        <taxon>Fungi</taxon>
        <taxon>Dikarya</taxon>
        <taxon>Ascomycota</taxon>
        <taxon>Pezizomycotina</taxon>
        <taxon>Dothideomycetes</taxon>
        <taxon>Dothideomycetes incertae sedis</taxon>
        <taxon>Microthyriales</taxon>
        <taxon>Microthyriaceae</taxon>
        <taxon>Microthyrium</taxon>
    </lineage>
</organism>
<comment type="subcellular location">
    <subcellularLocation>
        <location evidence="1">Membrane</location>
        <topology evidence="1">Multi-pass membrane protein</topology>
    </subcellularLocation>
</comment>
<evidence type="ECO:0000313" key="7">
    <source>
        <dbReference type="EMBL" id="KAF2663461.1"/>
    </source>
</evidence>
<evidence type="ECO:0000256" key="2">
    <source>
        <dbReference type="ARBA" id="ARBA00022692"/>
    </source>
</evidence>
<feature type="transmembrane region" description="Helical" evidence="5">
    <location>
        <begin position="152"/>
        <end position="178"/>
    </location>
</feature>
<name>A0A6A6TVV1_9PEZI</name>
<keyword evidence="3 5" id="KW-1133">Transmembrane helix</keyword>
<dbReference type="InterPro" id="IPR036259">
    <property type="entry name" value="MFS_trans_sf"/>
</dbReference>
<feature type="transmembrane region" description="Helical" evidence="5">
    <location>
        <begin position="230"/>
        <end position="248"/>
    </location>
</feature>
<evidence type="ECO:0000259" key="6">
    <source>
        <dbReference type="PROSITE" id="PS50850"/>
    </source>
</evidence>
<feature type="transmembrane region" description="Helical" evidence="5">
    <location>
        <begin position="432"/>
        <end position="453"/>
    </location>
</feature>
<feature type="domain" description="Major facilitator superfamily (MFS) profile" evidence="6">
    <location>
        <begin position="40"/>
        <end position="528"/>
    </location>
</feature>
<dbReference type="PANTHER" id="PTHR24064">
    <property type="entry name" value="SOLUTE CARRIER FAMILY 22 MEMBER"/>
    <property type="match status" value="1"/>
</dbReference>
<dbReference type="Pfam" id="PF00083">
    <property type="entry name" value="Sugar_tr"/>
    <property type="match status" value="1"/>
</dbReference>
<dbReference type="EMBL" id="MU004245">
    <property type="protein sequence ID" value="KAF2663461.1"/>
    <property type="molecule type" value="Genomic_DNA"/>
</dbReference>
<dbReference type="GO" id="GO:0022857">
    <property type="term" value="F:transmembrane transporter activity"/>
    <property type="evidence" value="ECO:0007669"/>
    <property type="project" value="InterPro"/>
</dbReference>
<proteinExistence type="predicted"/>
<dbReference type="PROSITE" id="PS00217">
    <property type="entry name" value="SUGAR_TRANSPORT_2"/>
    <property type="match status" value="1"/>
</dbReference>
<reference evidence="7" key="1">
    <citation type="journal article" date="2020" name="Stud. Mycol.">
        <title>101 Dothideomycetes genomes: a test case for predicting lifestyles and emergence of pathogens.</title>
        <authorList>
            <person name="Haridas S."/>
            <person name="Albert R."/>
            <person name="Binder M."/>
            <person name="Bloem J."/>
            <person name="Labutti K."/>
            <person name="Salamov A."/>
            <person name="Andreopoulos B."/>
            <person name="Baker S."/>
            <person name="Barry K."/>
            <person name="Bills G."/>
            <person name="Bluhm B."/>
            <person name="Cannon C."/>
            <person name="Castanera R."/>
            <person name="Culley D."/>
            <person name="Daum C."/>
            <person name="Ezra D."/>
            <person name="Gonzalez J."/>
            <person name="Henrissat B."/>
            <person name="Kuo A."/>
            <person name="Liang C."/>
            <person name="Lipzen A."/>
            <person name="Lutzoni F."/>
            <person name="Magnuson J."/>
            <person name="Mondo S."/>
            <person name="Nolan M."/>
            <person name="Ohm R."/>
            <person name="Pangilinan J."/>
            <person name="Park H.-J."/>
            <person name="Ramirez L."/>
            <person name="Alfaro M."/>
            <person name="Sun H."/>
            <person name="Tritt A."/>
            <person name="Yoshinaga Y."/>
            <person name="Zwiers L.-H."/>
            <person name="Turgeon B."/>
            <person name="Goodwin S."/>
            <person name="Spatafora J."/>
            <person name="Crous P."/>
            <person name="Grigoriev I."/>
        </authorList>
    </citation>
    <scope>NUCLEOTIDE SEQUENCE</scope>
    <source>
        <strain evidence="7">CBS 115976</strain>
    </source>
</reference>
<dbReference type="InterPro" id="IPR005829">
    <property type="entry name" value="Sugar_transporter_CS"/>
</dbReference>
<feature type="transmembrane region" description="Helical" evidence="5">
    <location>
        <begin position="465"/>
        <end position="488"/>
    </location>
</feature>
<dbReference type="AlphaFoldDB" id="A0A6A6TVV1"/>
<keyword evidence="8" id="KW-1185">Reference proteome</keyword>
<dbReference type="Gene3D" id="1.20.1250.20">
    <property type="entry name" value="MFS general substrate transporter like domains"/>
    <property type="match status" value="2"/>
</dbReference>
<gene>
    <name evidence="7" type="ORF">BT63DRAFT_430308</name>
</gene>
<sequence>MPMWEEHAYTRKDENGNIMTLEEYEALNPPKAFSWADFKLYMICGIGFMLDSYDLFIVNLASPLWAYEFFTPAGKKPTVPAPTIPFLLRGAVNAAANIGNVIGQISFGFMGDLFGRKFVYGKELIIAIVGIIMIISLPVNGSKGLKTGVQKMWWLFGFRMLLGIGIGGDYPMSAAIVAERSTIANRGRMLGWIFSNQGWGTLTASIVTCILLPIWKHSLTAGKFSSIDGIWRTQIGLALIPCFALLYFRLTMPESKKFTQSVELSNVANASLNTSTASINEKALKTHTGEDISHDRRISIVEAHAVAPPKNVQMKAFIEYFSHPRHALTLFGCAFSWFLVDVAFYGINLNQSIILADIGYATGKTPYQYLLHNAEGNLIIAVAGYVPGYFLTIAFIELLGRKWIQIQGFLVTALMFAILAGGNTHIGSGGRFACIIITQLFFNFGPNATTFIIPGEVFPSRVRGLAHGFCAAIGKLGAILSGIGFNYWSQTDHKKYPGSIGLPGVLWIFFAMELLGAVVTYFCVPETRGIDSDAIDYEECQARVHHGHHNGNGNGVHEAEVTQ</sequence>
<evidence type="ECO:0000256" key="3">
    <source>
        <dbReference type="ARBA" id="ARBA00022989"/>
    </source>
</evidence>
<keyword evidence="2 5" id="KW-0812">Transmembrane</keyword>
<dbReference type="PROSITE" id="PS50850">
    <property type="entry name" value="MFS"/>
    <property type="match status" value="1"/>
</dbReference>
<dbReference type="InterPro" id="IPR005828">
    <property type="entry name" value="MFS_sugar_transport-like"/>
</dbReference>
<dbReference type="GO" id="GO:0016020">
    <property type="term" value="C:membrane"/>
    <property type="evidence" value="ECO:0007669"/>
    <property type="project" value="UniProtKB-SubCell"/>
</dbReference>
<keyword evidence="4 5" id="KW-0472">Membrane</keyword>
<protein>
    <submittedName>
        <fullName evidence="7">MFS general substrate transporter</fullName>
    </submittedName>
</protein>